<sequence>MMLASGVRLELVTPVEATFESNMRLRLVAGCLSANLGENGKGFTVVTDAGEVVDLGTEIGIEAGRSGESRVAVFSGSVEFHPAMRSNSGEFVTLTEGEALRFSARGGHERWQQISLAADRTGLTGIPSSGVVREVDDNLHDGELRRFYGVVRGGMKPGALAFTDKENPVWTSMPGEPFPSWLEGADLIRTYYRVSYFKRFELSLVLNGPADVYLLVAPNEVPDWLQSQFEPTGTRLHTGPWHREISNHPDAESGPDGIYMTFEVWKKSVGKGELKLGPPPDRKPAGMHSTMYGVAVKAKEQP</sequence>
<comment type="caution">
    <text evidence="2">The sequence shown here is derived from an EMBL/GenBank/DDBJ whole genome shotgun (WGS) entry which is preliminary data.</text>
</comment>
<evidence type="ECO:0000313" key="2">
    <source>
        <dbReference type="EMBL" id="TWU18709.1"/>
    </source>
</evidence>
<dbReference type="GO" id="GO:0016989">
    <property type="term" value="F:sigma factor antagonist activity"/>
    <property type="evidence" value="ECO:0007669"/>
    <property type="project" value="TreeGrafter"/>
</dbReference>
<dbReference type="Pfam" id="PF04773">
    <property type="entry name" value="FecR"/>
    <property type="match status" value="1"/>
</dbReference>
<proteinExistence type="predicted"/>
<dbReference type="InterPro" id="IPR006860">
    <property type="entry name" value="FecR"/>
</dbReference>
<dbReference type="InterPro" id="IPR012373">
    <property type="entry name" value="Ferrdict_sens_TM"/>
</dbReference>
<dbReference type="PANTHER" id="PTHR30273">
    <property type="entry name" value="PERIPLASMIC SIGNAL SENSOR AND SIGMA FACTOR ACTIVATOR FECR-RELATED"/>
    <property type="match status" value="1"/>
</dbReference>
<keyword evidence="3" id="KW-1185">Reference proteome</keyword>
<name>A0A5C6C7I6_9BACT</name>
<evidence type="ECO:0000313" key="3">
    <source>
        <dbReference type="Proteomes" id="UP000319908"/>
    </source>
</evidence>
<dbReference type="AlphaFoldDB" id="A0A5C6C7I6"/>
<dbReference type="Gene3D" id="2.60.120.1440">
    <property type="match status" value="1"/>
</dbReference>
<organism evidence="2 3">
    <name type="scientific">Allorhodopirellula heiligendammensis</name>
    <dbReference type="NCBI Taxonomy" id="2714739"/>
    <lineage>
        <taxon>Bacteria</taxon>
        <taxon>Pseudomonadati</taxon>
        <taxon>Planctomycetota</taxon>
        <taxon>Planctomycetia</taxon>
        <taxon>Pirellulales</taxon>
        <taxon>Pirellulaceae</taxon>
        <taxon>Allorhodopirellula</taxon>
    </lineage>
</organism>
<dbReference type="PANTHER" id="PTHR30273:SF2">
    <property type="entry name" value="PROTEIN FECR"/>
    <property type="match status" value="1"/>
</dbReference>
<gene>
    <name evidence="2" type="ORF">Poly21_08750</name>
</gene>
<feature type="domain" description="FecR protein" evidence="1">
    <location>
        <begin position="16"/>
        <end position="79"/>
    </location>
</feature>
<evidence type="ECO:0000259" key="1">
    <source>
        <dbReference type="Pfam" id="PF04773"/>
    </source>
</evidence>
<dbReference type="OrthoDB" id="256916at2"/>
<dbReference type="EMBL" id="SJPU01000001">
    <property type="protein sequence ID" value="TWU18709.1"/>
    <property type="molecule type" value="Genomic_DNA"/>
</dbReference>
<dbReference type="Proteomes" id="UP000319908">
    <property type="component" value="Unassembled WGS sequence"/>
</dbReference>
<protein>
    <submittedName>
        <fullName evidence="2">FecR protein</fullName>
    </submittedName>
</protein>
<reference evidence="2 3" key="1">
    <citation type="journal article" date="2020" name="Antonie Van Leeuwenhoek">
        <title>Rhodopirellula heiligendammensis sp. nov., Rhodopirellula pilleata sp. nov., and Rhodopirellula solitaria sp. nov. isolated from natural or artificial marine surfaces in Northern Germany and California, USA, and emended description of the genus Rhodopirellula.</title>
        <authorList>
            <person name="Kallscheuer N."/>
            <person name="Wiegand S."/>
            <person name="Jogler M."/>
            <person name="Boedeker C."/>
            <person name="Peeters S.H."/>
            <person name="Rast P."/>
            <person name="Heuer A."/>
            <person name="Jetten M.S.M."/>
            <person name="Rohde M."/>
            <person name="Jogler C."/>
        </authorList>
    </citation>
    <scope>NUCLEOTIDE SEQUENCE [LARGE SCALE GENOMIC DNA]</scope>
    <source>
        <strain evidence="2 3">Poly21</strain>
    </source>
</reference>
<accession>A0A5C6C7I6</accession>